<feature type="region of interest" description="Disordered" evidence="1">
    <location>
        <begin position="1"/>
        <end position="85"/>
    </location>
</feature>
<accession>A0A7S2RD79</accession>
<feature type="compositionally biased region" description="Low complexity" evidence="1">
    <location>
        <begin position="198"/>
        <end position="208"/>
    </location>
</feature>
<feature type="compositionally biased region" description="Low complexity" evidence="1">
    <location>
        <begin position="131"/>
        <end position="146"/>
    </location>
</feature>
<feature type="compositionally biased region" description="Basic and acidic residues" evidence="1">
    <location>
        <begin position="217"/>
        <end position="226"/>
    </location>
</feature>
<reference evidence="2" key="1">
    <citation type="submission" date="2021-01" db="EMBL/GenBank/DDBJ databases">
        <authorList>
            <person name="Corre E."/>
            <person name="Pelletier E."/>
            <person name="Niang G."/>
            <person name="Scheremetjew M."/>
            <person name="Finn R."/>
            <person name="Kale V."/>
            <person name="Holt S."/>
            <person name="Cochrane G."/>
            <person name="Meng A."/>
            <person name="Brown T."/>
            <person name="Cohen L."/>
        </authorList>
    </citation>
    <scope>NUCLEOTIDE SEQUENCE</scope>
    <source>
        <strain evidence="2">CCMP1452</strain>
    </source>
</reference>
<feature type="compositionally biased region" description="Low complexity" evidence="1">
    <location>
        <begin position="71"/>
        <end position="83"/>
    </location>
</feature>
<protein>
    <submittedName>
        <fullName evidence="2">Uncharacterized protein</fullName>
    </submittedName>
</protein>
<feature type="compositionally biased region" description="Basic and acidic residues" evidence="1">
    <location>
        <begin position="114"/>
        <end position="125"/>
    </location>
</feature>
<feature type="compositionally biased region" description="Basic and acidic residues" evidence="1">
    <location>
        <begin position="151"/>
        <end position="162"/>
    </location>
</feature>
<organism evidence="2">
    <name type="scientific">Eucampia antarctica</name>
    <dbReference type="NCBI Taxonomy" id="49252"/>
    <lineage>
        <taxon>Eukaryota</taxon>
        <taxon>Sar</taxon>
        <taxon>Stramenopiles</taxon>
        <taxon>Ochrophyta</taxon>
        <taxon>Bacillariophyta</taxon>
        <taxon>Mediophyceae</taxon>
        <taxon>Biddulphiophycidae</taxon>
        <taxon>Hemiaulales</taxon>
        <taxon>Hemiaulaceae</taxon>
        <taxon>Eucampia</taxon>
    </lineage>
</organism>
<dbReference type="AlphaFoldDB" id="A0A7S2RD79"/>
<evidence type="ECO:0000256" key="1">
    <source>
        <dbReference type="SAM" id="MobiDB-lite"/>
    </source>
</evidence>
<name>A0A7S2RD79_9STRA</name>
<gene>
    <name evidence="2" type="ORF">EANT1437_LOCUS5981</name>
</gene>
<proteinExistence type="predicted"/>
<dbReference type="EMBL" id="HBHI01011656">
    <property type="protein sequence ID" value="CAD9667478.1"/>
    <property type="molecule type" value="Transcribed_RNA"/>
</dbReference>
<feature type="region of interest" description="Disordered" evidence="1">
    <location>
        <begin position="114"/>
        <end position="229"/>
    </location>
</feature>
<sequence>MVDNPTYGMADDAAAYTGHPRKSRRNKTQERQRNRQLQSDQYHYVEEEHRNGGKSRTTTIALEDPNDGAGSLSYSASSCDSSSGHTLDIENLDIVDPTVKALLRENEVKGGGHIVHEKIVSDRPSHSTIYSGQPSDSSVPDGDGSSTNHSRSGEPRERRMNDTGRLSPLKHISQKLMNDSPRDIRKLRAHSPSTRSDTSVNSSGNSTPTSPPPRSKASLENRRRSNETSIQKELWYSKSWMCGFTDALNFSSH</sequence>
<evidence type="ECO:0000313" key="2">
    <source>
        <dbReference type="EMBL" id="CAD9667478.1"/>
    </source>
</evidence>